<dbReference type="Gene3D" id="2.60.200.40">
    <property type="match status" value="1"/>
</dbReference>
<dbReference type="SMART" id="SM00046">
    <property type="entry name" value="DAGKc"/>
    <property type="match status" value="1"/>
</dbReference>
<dbReference type="InterPro" id="IPR001206">
    <property type="entry name" value="Diacylglycerol_kinase_cat_dom"/>
</dbReference>
<dbReference type="EMBL" id="CP027433">
    <property type="protein sequence ID" value="AVM00622.1"/>
    <property type="molecule type" value="Genomic_DNA"/>
</dbReference>
<dbReference type="KEGG" id="git:C6V83_10425"/>
<dbReference type="GO" id="GO:0016301">
    <property type="term" value="F:kinase activity"/>
    <property type="evidence" value="ECO:0007669"/>
    <property type="project" value="InterPro"/>
</dbReference>
<keyword evidence="9" id="KW-1185">Reference proteome</keyword>
<evidence type="ECO:0000313" key="8">
    <source>
        <dbReference type="EMBL" id="AVM00622.1"/>
    </source>
</evidence>
<keyword evidence="3" id="KW-0812">Transmembrane</keyword>
<dbReference type="InterPro" id="IPR036938">
    <property type="entry name" value="PAP2/HPO_sf"/>
</dbReference>
<keyword evidence="6" id="KW-0472">Membrane</keyword>
<evidence type="ECO:0000256" key="4">
    <source>
        <dbReference type="ARBA" id="ARBA00022801"/>
    </source>
</evidence>
<evidence type="ECO:0000259" key="7">
    <source>
        <dbReference type="PROSITE" id="PS50146"/>
    </source>
</evidence>
<comment type="subcellular location">
    <subcellularLocation>
        <location evidence="1">Cell membrane</location>
        <topology evidence="1">Multi-pass membrane protein</topology>
    </subcellularLocation>
</comment>
<proteinExistence type="predicted"/>
<dbReference type="Gene3D" id="3.40.50.10330">
    <property type="entry name" value="Probable inorganic polyphosphate/atp-NAD kinase, domain 1"/>
    <property type="match status" value="1"/>
</dbReference>
<sequence length="504" mass="53182">MTRFLPRRARPNTVERTMQELTAGLSELDIRLFDAVAGSPSTLLDETMKPLSAAADHGKLWFAIAAALGLSGETSLQRGAVRGVATLGAASLIANQVSKRLHPRRRPDTARVNLMRLRRQPTSSSFPSGHSASAAAFAMGVAVENRPMGYALAGLAGLVGLSRVATGAHYPGDVLGGFALGAGLAVLGAQIVPPVDDHAIVVPPPSTVPQPPRPHGEGMVILVNPASGDGTGERVQAEIERELPGAEIVDLSQVEDIAATAREAAGRAEVLGVAGGDGTVSTVAEQAIKADLPLAVFPAGTFNHFAKDIGSEKVSGTVASVKAGAVTRVDVLWLNDDQLILNTSSIGAYPEYVKARERFQHSASRPIATLRAGLYVLRHSEPVTVTVNGEKVETLFFFLGNGMYGTAGFFPGRRTRLDDGLIDVRFLETGHRFETLRLAASLVSGRIKASRLYQEAQVPAFEIESATPIRVAHDGEAGDEMTSASYRLGYRALKVYGTSVVGRA</sequence>
<name>A0A2S0KG00_9ACTN</name>
<dbReference type="PANTHER" id="PTHR14969:SF62">
    <property type="entry name" value="DECAPRENYLPHOSPHORYL-5-PHOSPHORIBOSE PHOSPHATASE RV3807C-RELATED"/>
    <property type="match status" value="1"/>
</dbReference>
<dbReference type="InterPro" id="IPR000326">
    <property type="entry name" value="PAP2/HPO"/>
</dbReference>
<accession>A0A2S0KG00</accession>
<dbReference type="SMART" id="SM00014">
    <property type="entry name" value="acidPPc"/>
    <property type="match status" value="1"/>
</dbReference>
<dbReference type="Gene3D" id="1.20.144.10">
    <property type="entry name" value="Phosphatidic acid phosphatase type 2/haloperoxidase"/>
    <property type="match status" value="1"/>
</dbReference>
<dbReference type="PANTHER" id="PTHR14969">
    <property type="entry name" value="SPHINGOSINE-1-PHOSPHATE PHOSPHOHYDROLASE"/>
    <property type="match status" value="1"/>
</dbReference>
<dbReference type="Pfam" id="PF01569">
    <property type="entry name" value="PAP2"/>
    <property type="match status" value="1"/>
</dbReference>
<keyword evidence="5" id="KW-1133">Transmembrane helix</keyword>
<feature type="domain" description="DAGKc" evidence="7">
    <location>
        <begin position="214"/>
        <end position="338"/>
    </location>
</feature>
<evidence type="ECO:0000256" key="1">
    <source>
        <dbReference type="ARBA" id="ARBA00004651"/>
    </source>
</evidence>
<dbReference type="InterPro" id="IPR017438">
    <property type="entry name" value="ATP-NAD_kinase_N"/>
</dbReference>
<dbReference type="GO" id="GO:0016787">
    <property type="term" value="F:hydrolase activity"/>
    <property type="evidence" value="ECO:0007669"/>
    <property type="project" value="UniProtKB-KW"/>
</dbReference>
<dbReference type="SUPFAM" id="SSF111331">
    <property type="entry name" value="NAD kinase/diacylglycerol kinase-like"/>
    <property type="match status" value="1"/>
</dbReference>
<dbReference type="OrthoDB" id="5242960at2"/>
<dbReference type="PROSITE" id="PS50146">
    <property type="entry name" value="DAGK"/>
    <property type="match status" value="1"/>
</dbReference>
<evidence type="ECO:0000256" key="6">
    <source>
        <dbReference type="ARBA" id="ARBA00023136"/>
    </source>
</evidence>
<dbReference type="Proteomes" id="UP000239814">
    <property type="component" value="Chromosome"/>
</dbReference>
<dbReference type="InterPro" id="IPR016064">
    <property type="entry name" value="NAD/diacylglycerol_kinase_sf"/>
</dbReference>
<evidence type="ECO:0000256" key="2">
    <source>
        <dbReference type="ARBA" id="ARBA00022475"/>
    </source>
</evidence>
<evidence type="ECO:0000313" key="9">
    <source>
        <dbReference type="Proteomes" id="UP000239814"/>
    </source>
</evidence>
<evidence type="ECO:0000256" key="3">
    <source>
        <dbReference type="ARBA" id="ARBA00022692"/>
    </source>
</evidence>
<organism evidence="8 9">
    <name type="scientific">Gordonia iterans</name>
    <dbReference type="NCBI Taxonomy" id="1004901"/>
    <lineage>
        <taxon>Bacteria</taxon>
        <taxon>Bacillati</taxon>
        <taxon>Actinomycetota</taxon>
        <taxon>Actinomycetes</taxon>
        <taxon>Mycobacteriales</taxon>
        <taxon>Gordoniaceae</taxon>
        <taxon>Gordonia</taxon>
    </lineage>
</organism>
<reference evidence="8 9" key="1">
    <citation type="submission" date="2018-03" db="EMBL/GenBank/DDBJ databases">
        <title>Characteristics and genome of n-alkane degrading marine bacteria Gordonia iterans isolated from crude oil contaminated in Tae-an, South Korea.</title>
        <authorList>
            <person name="Lee S.-S."/>
            <person name="Kim H."/>
        </authorList>
    </citation>
    <scope>NUCLEOTIDE SEQUENCE [LARGE SCALE GENOMIC DNA]</scope>
    <source>
        <strain evidence="8 9">Co17</strain>
    </source>
</reference>
<dbReference type="SUPFAM" id="SSF48317">
    <property type="entry name" value="Acid phosphatase/Vanadium-dependent haloperoxidase"/>
    <property type="match status" value="1"/>
</dbReference>
<dbReference type="AlphaFoldDB" id="A0A2S0KG00"/>
<keyword evidence="2" id="KW-1003">Cell membrane</keyword>
<protein>
    <submittedName>
        <fullName evidence="8">Phosphoesterase</fullName>
    </submittedName>
</protein>
<dbReference type="GO" id="GO:0005886">
    <property type="term" value="C:plasma membrane"/>
    <property type="evidence" value="ECO:0007669"/>
    <property type="project" value="UniProtKB-SubCell"/>
</dbReference>
<gene>
    <name evidence="8" type="ORF">C6V83_10425</name>
</gene>
<dbReference type="RefSeq" id="WP_105942338.1">
    <property type="nucleotide sequence ID" value="NZ_CP027433.1"/>
</dbReference>
<keyword evidence="4" id="KW-0378">Hydrolase</keyword>
<evidence type="ECO:0000256" key="5">
    <source>
        <dbReference type="ARBA" id="ARBA00022989"/>
    </source>
</evidence>
<dbReference type="CDD" id="cd01610">
    <property type="entry name" value="PAP2_like"/>
    <property type="match status" value="1"/>
</dbReference>
<dbReference type="Pfam" id="PF00781">
    <property type="entry name" value="DAGK_cat"/>
    <property type="match status" value="1"/>
</dbReference>